<dbReference type="FunFam" id="3.20.20.100:FF:000004">
    <property type="entry name" value="Oxidoreductase, aldo/keto reductase"/>
    <property type="match status" value="1"/>
</dbReference>
<protein>
    <submittedName>
        <fullName evidence="5">Aldo-keto reductase</fullName>
    </submittedName>
</protein>
<dbReference type="Proteomes" id="UP001174694">
    <property type="component" value="Unassembled WGS sequence"/>
</dbReference>
<gene>
    <name evidence="5" type="ORF">NKR23_g7261</name>
</gene>
<reference evidence="5" key="1">
    <citation type="submission" date="2022-07" db="EMBL/GenBank/DDBJ databases">
        <title>Fungi with potential for degradation of polypropylene.</title>
        <authorList>
            <person name="Gostincar C."/>
        </authorList>
    </citation>
    <scope>NUCLEOTIDE SEQUENCE</scope>
    <source>
        <strain evidence="5">EXF-13308</strain>
    </source>
</reference>
<evidence type="ECO:0000259" key="4">
    <source>
        <dbReference type="Pfam" id="PF00248"/>
    </source>
</evidence>
<evidence type="ECO:0000313" key="6">
    <source>
        <dbReference type="Proteomes" id="UP001174694"/>
    </source>
</evidence>
<keyword evidence="6" id="KW-1185">Reference proteome</keyword>
<dbReference type="CDD" id="cd19079">
    <property type="entry name" value="AKR_EcYajO-like"/>
    <property type="match status" value="1"/>
</dbReference>
<sequence length="360" mass="39961">MSGMPLPASLQKSVDATKVEYVQVGASGLRVSRPILGAMSLGTPKWSPWVLDEDASLEILKAAYDRGINTWDTANAYSNGASEAVIGKAIHKFNIPREKLVIMTKCCFHVGEDAEEPGMFTFAMAQQMDQSKDYVNQGGLSRTAIFTAVDASLARLGTNYIDLLQIHRYDPEIPPEETMRALHDLVQSGKVRYIGASSMWATQFAQLQFIAESNGWTKFVSMQNLYHLLYREEEREMIRFCKETGVGILPYSPMSGGKLAKPLGDNSSVRSKIPSPVPISVSEADDEIVRRVEEVAGRKGWSMAQVAMAWHKSKGAVPIVGFNSLERIEEACALREKTLSDEDVKYLEEPYVPKEIMGHF</sequence>
<dbReference type="InterPro" id="IPR036812">
    <property type="entry name" value="NAD(P)_OxRdtase_dom_sf"/>
</dbReference>
<dbReference type="GO" id="GO:0005829">
    <property type="term" value="C:cytosol"/>
    <property type="evidence" value="ECO:0007669"/>
    <property type="project" value="UniProtKB-ARBA"/>
</dbReference>
<dbReference type="SUPFAM" id="SSF51430">
    <property type="entry name" value="NAD(P)-linked oxidoreductase"/>
    <property type="match status" value="1"/>
</dbReference>
<dbReference type="Pfam" id="PF00248">
    <property type="entry name" value="Aldo_ket_red"/>
    <property type="match status" value="1"/>
</dbReference>
<keyword evidence="2" id="KW-0521">NADP</keyword>
<dbReference type="InterPro" id="IPR050523">
    <property type="entry name" value="AKR_Detox_Biosynth"/>
</dbReference>
<accession>A0AA38RWT6</accession>
<keyword evidence="3" id="KW-0560">Oxidoreductase</keyword>
<name>A0AA38RWT6_9PEZI</name>
<dbReference type="InterPro" id="IPR023210">
    <property type="entry name" value="NADP_OxRdtase_dom"/>
</dbReference>
<dbReference type="PANTHER" id="PTHR43364:SF9">
    <property type="entry name" value="OXIDOREDUCTASE"/>
    <property type="match status" value="1"/>
</dbReference>
<proteinExistence type="inferred from homology"/>
<evidence type="ECO:0000256" key="1">
    <source>
        <dbReference type="ARBA" id="ARBA00007905"/>
    </source>
</evidence>
<comment type="caution">
    <text evidence="5">The sequence shown here is derived from an EMBL/GenBank/DDBJ whole genome shotgun (WGS) entry which is preliminary data.</text>
</comment>
<dbReference type="EMBL" id="JANBVO010000022">
    <property type="protein sequence ID" value="KAJ9142441.1"/>
    <property type="molecule type" value="Genomic_DNA"/>
</dbReference>
<comment type="similarity">
    <text evidence="1">Belongs to the aldo/keto reductase family.</text>
</comment>
<dbReference type="AlphaFoldDB" id="A0AA38RWT6"/>
<dbReference type="Gene3D" id="3.20.20.100">
    <property type="entry name" value="NADP-dependent oxidoreductase domain"/>
    <property type="match status" value="1"/>
</dbReference>
<dbReference type="GO" id="GO:0016491">
    <property type="term" value="F:oxidoreductase activity"/>
    <property type="evidence" value="ECO:0007669"/>
    <property type="project" value="UniProtKB-KW"/>
</dbReference>
<evidence type="ECO:0000256" key="2">
    <source>
        <dbReference type="ARBA" id="ARBA00022857"/>
    </source>
</evidence>
<feature type="domain" description="NADP-dependent oxidoreductase" evidence="4">
    <location>
        <begin position="35"/>
        <end position="349"/>
    </location>
</feature>
<evidence type="ECO:0000313" key="5">
    <source>
        <dbReference type="EMBL" id="KAJ9142441.1"/>
    </source>
</evidence>
<evidence type="ECO:0000256" key="3">
    <source>
        <dbReference type="ARBA" id="ARBA00023002"/>
    </source>
</evidence>
<organism evidence="5 6">
    <name type="scientific">Pleurostoma richardsiae</name>
    <dbReference type="NCBI Taxonomy" id="41990"/>
    <lineage>
        <taxon>Eukaryota</taxon>
        <taxon>Fungi</taxon>
        <taxon>Dikarya</taxon>
        <taxon>Ascomycota</taxon>
        <taxon>Pezizomycotina</taxon>
        <taxon>Sordariomycetes</taxon>
        <taxon>Sordariomycetidae</taxon>
        <taxon>Calosphaeriales</taxon>
        <taxon>Pleurostomataceae</taxon>
        <taxon>Pleurostoma</taxon>
    </lineage>
</organism>
<dbReference type="PANTHER" id="PTHR43364">
    <property type="entry name" value="NADH-SPECIFIC METHYLGLYOXAL REDUCTASE-RELATED"/>
    <property type="match status" value="1"/>
</dbReference>